<organism evidence="2 3">
    <name type="scientific">Symbiodinium microadriaticum</name>
    <name type="common">Dinoflagellate</name>
    <name type="synonym">Zooxanthella microadriatica</name>
    <dbReference type="NCBI Taxonomy" id="2951"/>
    <lineage>
        <taxon>Eukaryota</taxon>
        <taxon>Sar</taxon>
        <taxon>Alveolata</taxon>
        <taxon>Dinophyceae</taxon>
        <taxon>Suessiales</taxon>
        <taxon>Symbiodiniaceae</taxon>
        <taxon>Symbiodinium</taxon>
    </lineage>
</organism>
<protein>
    <submittedName>
        <fullName evidence="2">Uncharacterized protein</fullName>
    </submittedName>
</protein>
<evidence type="ECO:0000256" key="1">
    <source>
        <dbReference type="SAM" id="MobiDB-lite"/>
    </source>
</evidence>
<sequence>MEFPTTRARKRRFPGKGCCGNSVSSGRALRQGGVPAETWPKRPQKLQSSTPKAPPGLPEALAQTRAQDLTVNPKCLPVVAKRPSDKALDQSCRAKCSNLEGMGMRIIVMAAMADDDDDDDDDAVVGDDDYDNDGDDDDDGDDDGDGDGDGNRYGDGDSDGDGDGDDRDEDCHHH</sequence>
<dbReference type="AlphaFoldDB" id="A0A1Q9DCQ3"/>
<proteinExistence type="predicted"/>
<gene>
    <name evidence="2" type="ORF">AK812_SmicGene25185</name>
</gene>
<dbReference type="EMBL" id="LSRX01000600">
    <property type="protein sequence ID" value="OLP92951.1"/>
    <property type="molecule type" value="Genomic_DNA"/>
</dbReference>
<evidence type="ECO:0000313" key="2">
    <source>
        <dbReference type="EMBL" id="OLP92951.1"/>
    </source>
</evidence>
<name>A0A1Q9DCQ3_SYMMI</name>
<dbReference type="Proteomes" id="UP000186817">
    <property type="component" value="Unassembled WGS sequence"/>
</dbReference>
<feature type="compositionally biased region" description="Acidic residues" evidence="1">
    <location>
        <begin position="156"/>
        <end position="168"/>
    </location>
</feature>
<feature type="region of interest" description="Disordered" evidence="1">
    <location>
        <begin position="113"/>
        <end position="174"/>
    </location>
</feature>
<keyword evidence="3" id="KW-1185">Reference proteome</keyword>
<feature type="compositionally biased region" description="Acidic residues" evidence="1">
    <location>
        <begin position="113"/>
        <end position="148"/>
    </location>
</feature>
<accession>A0A1Q9DCQ3</accession>
<evidence type="ECO:0000313" key="3">
    <source>
        <dbReference type="Proteomes" id="UP000186817"/>
    </source>
</evidence>
<comment type="caution">
    <text evidence="2">The sequence shown here is derived from an EMBL/GenBank/DDBJ whole genome shotgun (WGS) entry which is preliminary data.</text>
</comment>
<feature type="region of interest" description="Disordered" evidence="1">
    <location>
        <begin position="1"/>
        <end position="59"/>
    </location>
</feature>
<reference evidence="2 3" key="1">
    <citation type="submission" date="2016-02" db="EMBL/GenBank/DDBJ databases">
        <title>Genome analysis of coral dinoflagellate symbionts highlights evolutionary adaptations to a symbiotic lifestyle.</title>
        <authorList>
            <person name="Aranda M."/>
            <person name="Li Y."/>
            <person name="Liew Y.J."/>
            <person name="Baumgarten S."/>
            <person name="Simakov O."/>
            <person name="Wilson M."/>
            <person name="Piel J."/>
            <person name="Ashoor H."/>
            <person name="Bougouffa S."/>
            <person name="Bajic V.B."/>
            <person name="Ryu T."/>
            <person name="Ravasi T."/>
            <person name="Bayer T."/>
            <person name="Micklem G."/>
            <person name="Kim H."/>
            <person name="Bhak J."/>
            <person name="Lajeunesse T.C."/>
            <person name="Voolstra C.R."/>
        </authorList>
    </citation>
    <scope>NUCLEOTIDE SEQUENCE [LARGE SCALE GENOMIC DNA]</scope>
    <source>
        <strain evidence="2 3">CCMP2467</strain>
    </source>
</reference>